<dbReference type="InterPro" id="IPR011083">
    <property type="entry name" value="Phage_tail_collar_dom"/>
</dbReference>
<dbReference type="EMBL" id="CAJNYU010002289">
    <property type="protein sequence ID" value="CAF3531224.1"/>
    <property type="molecule type" value="Genomic_DNA"/>
</dbReference>
<feature type="domain" description="Phage tail collar" evidence="2">
    <location>
        <begin position="720"/>
        <end position="780"/>
    </location>
</feature>
<proteinExistence type="predicted"/>
<feature type="compositionally biased region" description="Polar residues" evidence="1">
    <location>
        <begin position="347"/>
        <end position="358"/>
    </location>
</feature>
<dbReference type="AlphaFoldDB" id="A0A818J078"/>
<reference evidence="3" key="1">
    <citation type="submission" date="2021-02" db="EMBL/GenBank/DDBJ databases">
        <authorList>
            <person name="Nowell W R."/>
        </authorList>
    </citation>
    <scope>NUCLEOTIDE SEQUENCE</scope>
</reference>
<feature type="region of interest" description="Disordered" evidence="1">
    <location>
        <begin position="323"/>
        <end position="477"/>
    </location>
</feature>
<evidence type="ECO:0000256" key="1">
    <source>
        <dbReference type="SAM" id="MobiDB-lite"/>
    </source>
</evidence>
<dbReference type="InterPro" id="IPR037053">
    <property type="entry name" value="Phage_tail_collar_dom_sf"/>
</dbReference>
<name>A0A818J078_9BILA</name>
<evidence type="ECO:0000313" key="3">
    <source>
        <dbReference type="EMBL" id="CAF3531224.1"/>
    </source>
</evidence>
<evidence type="ECO:0000313" key="4">
    <source>
        <dbReference type="Proteomes" id="UP000663869"/>
    </source>
</evidence>
<dbReference type="SUPFAM" id="SSF88874">
    <property type="entry name" value="Receptor-binding domain of short tail fibre protein gp12"/>
    <property type="match status" value="1"/>
</dbReference>
<accession>A0A818J078</accession>
<feature type="compositionally biased region" description="Polar residues" evidence="1">
    <location>
        <begin position="459"/>
        <end position="470"/>
    </location>
</feature>
<organism evidence="3 4">
    <name type="scientific">Rotaria socialis</name>
    <dbReference type="NCBI Taxonomy" id="392032"/>
    <lineage>
        <taxon>Eukaryota</taxon>
        <taxon>Metazoa</taxon>
        <taxon>Spiralia</taxon>
        <taxon>Gnathifera</taxon>
        <taxon>Rotifera</taxon>
        <taxon>Eurotatoria</taxon>
        <taxon>Bdelloidea</taxon>
        <taxon>Philodinida</taxon>
        <taxon>Philodinidae</taxon>
        <taxon>Rotaria</taxon>
    </lineage>
</organism>
<dbReference type="Pfam" id="PF07484">
    <property type="entry name" value="Collar"/>
    <property type="match status" value="1"/>
</dbReference>
<dbReference type="Proteomes" id="UP000663869">
    <property type="component" value="Unassembled WGS sequence"/>
</dbReference>
<sequence>MNLQFYIIFIIYAISTNLISTQDFFKAQLSPSAFTFVPYLDGEVTVYEHIQNGSRLFVPPLAVLYLNQTRVFYNRLSGKYLLRLSLILYTNELRTTILKYVSHTRNRCSPPQEICDIKMVPTERLRVVWKRTNKMSSDYNLDTSWQSNTALLNKIDVHIECTTNQTCDDLLNDVLETPDILNGLELEYSTQTEKQARKMVTITGQHVMKTQMYSQLKQLPSSTTESSVRYLLVDDMNQLLTEILTTMELEEITDSGYITQDDQKTLTDLLRQRLSLNVEILHGHMERQWNSVYWNSDNIRPDRIVNLLNDELEHLRNKTILTHQNQTSVEQQQHQKQIDEGSAHASYDTSENLSNSNRNKTDRLNDRAGSNSTGQKLIDQNSRDQSHGHSYQDSSSNSRYRDRSSSSSTDAKATFAGFGAGVSLSKSNSHIDGDSSSRSHYGSNDWRNAMSKYSDRSQEGSNAWKDTQGTGDDLSGYNATAWRHAANQNQQTAHDHSSTEEDAQSFQELRHQNFDFYKNNRQFIEFTGEKFIVKPVKAYKLNLATFQENTKFVHRSIVVSHIDLIHAVPIRILSLSSNALLAPVPVIDNYTNVFELKLRELNEELTVTKLALANVKLSLSTIENNTEKSKLHTTIHLTELKSSVTTNKNNVDELKLHTTSQLTELKSLLTAVEHNVDELKLHTTSQLTELKSSATAADNKLSALLTTQAEKDKVLTLFTGEIRLYTSSTTDLPANWLRCDGSKISRVTYSRLFAVIGTTYDVDNTDTATFQLPDLQGRVVIGRDLSKIRTDYAIKIGDAGGHAKHTLTTDELPLHYHASGSLMTDMEGSHTHSIYDPGHKHDAKILEDYGSDSSEYFHVSTSNGKSGWYTSRIDVTSSTTNIILHRAGDHRHAVYGYTNVTGNGHPFSLLNPYLTLDYIIYAD</sequence>
<protein>
    <recommendedName>
        <fullName evidence="2">Phage tail collar domain-containing protein</fullName>
    </recommendedName>
</protein>
<feature type="compositionally biased region" description="Polar residues" evidence="1">
    <location>
        <begin position="368"/>
        <end position="380"/>
    </location>
</feature>
<feature type="compositionally biased region" description="Polar residues" evidence="1">
    <location>
        <begin position="323"/>
        <end position="335"/>
    </location>
</feature>
<dbReference type="Gene3D" id="3.90.1340.10">
    <property type="entry name" value="Phage tail collar domain"/>
    <property type="match status" value="1"/>
</dbReference>
<evidence type="ECO:0000259" key="2">
    <source>
        <dbReference type="Pfam" id="PF07484"/>
    </source>
</evidence>
<gene>
    <name evidence="3" type="ORF">FME351_LOCUS18491</name>
</gene>
<comment type="caution">
    <text evidence="3">The sequence shown here is derived from an EMBL/GenBank/DDBJ whole genome shotgun (WGS) entry which is preliminary data.</text>
</comment>